<protein>
    <recommendedName>
        <fullName evidence="2">Outer membrane lipoprotein BamD-like domain-containing protein</fullName>
    </recommendedName>
</protein>
<evidence type="ECO:0008006" key="2">
    <source>
        <dbReference type="Google" id="ProtNLM"/>
    </source>
</evidence>
<gene>
    <name evidence="1" type="ORF">METZ01_LOCUS484441</name>
</gene>
<dbReference type="SUPFAM" id="SSF48452">
    <property type="entry name" value="TPR-like"/>
    <property type="match status" value="1"/>
</dbReference>
<dbReference type="Pfam" id="PF13174">
    <property type="entry name" value="TPR_6"/>
    <property type="match status" value="1"/>
</dbReference>
<accession>A0A383CGU5</accession>
<reference evidence="1" key="1">
    <citation type="submission" date="2018-05" db="EMBL/GenBank/DDBJ databases">
        <authorList>
            <person name="Lanie J.A."/>
            <person name="Ng W.-L."/>
            <person name="Kazmierczak K.M."/>
            <person name="Andrzejewski T.M."/>
            <person name="Davidsen T.M."/>
            <person name="Wayne K.J."/>
            <person name="Tettelin H."/>
            <person name="Glass J.I."/>
            <person name="Rusch D."/>
            <person name="Podicherti R."/>
            <person name="Tsui H.-C.T."/>
            <person name="Winkler M.E."/>
        </authorList>
    </citation>
    <scope>NUCLEOTIDE SEQUENCE</scope>
</reference>
<evidence type="ECO:0000313" key="1">
    <source>
        <dbReference type="EMBL" id="SVE31587.1"/>
    </source>
</evidence>
<dbReference type="Gene3D" id="1.25.40.10">
    <property type="entry name" value="Tetratricopeptide repeat domain"/>
    <property type="match status" value="2"/>
</dbReference>
<dbReference type="AlphaFoldDB" id="A0A383CGU5"/>
<dbReference type="EMBL" id="UINC01208839">
    <property type="protein sequence ID" value="SVE31587.1"/>
    <property type="molecule type" value="Genomic_DNA"/>
</dbReference>
<name>A0A383CGU5_9ZZZZ</name>
<proteinExistence type="predicted"/>
<dbReference type="Pfam" id="PF13176">
    <property type="entry name" value="TPR_7"/>
    <property type="match status" value="1"/>
</dbReference>
<dbReference type="InterPro" id="IPR011990">
    <property type="entry name" value="TPR-like_helical_dom_sf"/>
</dbReference>
<sequence length="221" mass="26188">LGSMAAWHKGKKRIDQARSIYGRYKDKVNGRRAIARSYREERNYEEAVRQYLSLIGLDKDREPEWQRDVVGTWRDAYKWDKAIATYLILIKVDPDRYSEYNWGIAECREKQSKWKEAILSYRQTDRFPEAYFRMAECHRHLKKWNEGLILLNQARSHENVADRAQHRIAQFYEMSGQKERAIKSFQVTCKKYPKSRYASISHAHLQTKYGISVTLGGATDE</sequence>
<organism evidence="1">
    <name type="scientific">marine metagenome</name>
    <dbReference type="NCBI Taxonomy" id="408172"/>
    <lineage>
        <taxon>unclassified sequences</taxon>
        <taxon>metagenomes</taxon>
        <taxon>ecological metagenomes</taxon>
    </lineage>
</organism>
<dbReference type="SMART" id="SM00028">
    <property type="entry name" value="TPR"/>
    <property type="match status" value="3"/>
</dbReference>
<dbReference type="InterPro" id="IPR019734">
    <property type="entry name" value="TPR_rpt"/>
</dbReference>
<feature type="non-terminal residue" evidence="1">
    <location>
        <position position="1"/>
    </location>
</feature>
<dbReference type="Pfam" id="PF13432">
    <property type="entry name" value="TPR_16"/>
    <property type="match status" value="1"/>
</dbReference>